<dbReference type="OrthoDB" id="9797274at2"/>
<evidence type="ECO:0000313" key="3">
    <source>
        <dbReference type="EMBL" id="CUS05761.1"/>
    </source>
</evidence>
<feature type="compositionally biased region" description="Basic and acidic residues" evidence="1">
    <location>
        <begin position="22"/>
        <end position="32"/>
    </location>
</feature>
<proteinExistence type="predicted"/>
<evidence type="ECO:0000313" key="4">
    <source>
        <dbReference type="Proteomes" id="UP000215027"/>
    </source>
</evidence>
<feature type="region of interest" description="Disordered" evidence="1">
    <location>
        <begin position="22"/>
        <end position="84"/>
    </location>
</feature>
<dbReference type="Proteomes" id="UP000215027">
    <property type="component" value="Chromosome II"/>
</dbReference>
<dbReference type="AlphaFoldDB" id="A0A160T5V4"/>
<feature type="compositionally biased region" description="Pro residues" evidence="1">
    <location>
        <begin position="61"/>
        <end position="78"/>
    </location>
</feature>
<dbReference type="EMBL" id="LN890656">
    <property type="protein sequence ID" value="CUS05761.1"/>
    <property type="molecule type" value="Genomic_DNA"/>
</dbReference>
<name>A0A160T5V4_9CHLR</name>
<reference evidence="3" key="1">
    <citation type="submission" date="2016-01" db="EMBL/GenBank/DDBJ databases">
        <authorList>
            <person name="Mcilroy J.S."/>
            <person name="Karst M S."/>
            <person name="Albertsen M."/>
        </authorList>
    </citation>
    <scope>NUCLEOTIDE SEQUENCE</scope>
    <source>
        <strain evidence="3">Cfx-K</strain>
    </source>
</reference>
<evidence type="ECO:0000259" key="2">
    <source>
        <dbReference type="Pfam" id="PF10881"/>
    </source>
</evidence>
<evidence type="ECO:0000256" key="1">
    <source>
        <dbReference type="SAM" id="MobiDB-lite"/>
    </source>
</evidence>
<feature type="compositionally biased region" description="Low complexity" evidence="1">
    <location>
        <begin position="48"/>
        <end position="60"/>
    </location>
</feature>
<feature type="domain" description="DUF2726" evidence="2">
    <location>
        <begin position="91"/>
        <end position="212"/>
    </location>
</feature>
<dbReference type="RefSeq" id="WP_095045130.1">
    <property type="nucleotide sequence ID" value="NZ_LN890656.1"/>
</dbReference>
<dbReference type="InterPro" id="IPR024402">
    <property type="entry name" value="DUF2726"/>
</dbReference>
<protein>
    <recommendedName>
        <fullName evidence="2">DUF2726 domain-containing protein</fullName>
    </recommendedName>
</protein>
<gene>
    <name evidence="3" type="ORF">CFX0092_B0227</name>
</gene>
<keyword evidence="4" id="KW-1185">Reference proteome</keyword>
<dbReference type="Pfam" id="PF10881">
    <property type="entry name" value="DUF2726"/>
    <property type="match status" value="1"/>
</dbReference>
<accession>A0A160T5V4</accession>
<organism evidence="3 4">
    <name type="scientific">Candidatus Promineifilum breve</name>
    <dbReference type="NCBI Taxonomy" id="1806508"/>
    <lineage>
        <taxon>Bacteria</taxon>
        <taxon>Bacillati</taxon>
        <taxon>Chloroflexota</taxon>
        <taxon>Ardenticatenia</taxon>
        <taxon>Candidatus Promineifilales</taxon>
        <taxon>Candidatus Promineifilaceae</taxon>
        <taxon>Candidatus Promineifilum</taxon>
    </lineage>
</organism>
<sequence>MSRWFSRFWAWLSQLFDFDRRPPGYGRRETDGLPRANQRRQTTDDRPPTAADTPPALSAAPTPPVAPSIPPPIAPPLPLETDEPPRYVKSKSVLTYQERRLYLGLLRAVENRYQILAKVRLADIVYLANLPRDSKMHRNRVLCKHVDFLICQPGTLAPLLVIELDDSSHAYPDSMARDAFKNELFAAVGLPLLRLKIQSGYTARYLREEIDARLNVVEPPFSE</sequence>
<dbReference type="KEGG" id="pbf:CFX0092_B0227"/>